<dbReference type="EMBL" id="UGSQ01000005">
    <property type="protein sequence ID" value="SUB54086.1"/>
    <property type="molecule type" value="Genomic_DNA"/>
</dbReference>
<dbReference type="Proteomes" id="UP000255113">
    <property type="component" value="Unassembled WGS sequence"/>
</dbReference>
<organism evidence="9 10">
    <name type="scientific">Avibacterium gallinarum</name>
    <name type="common">Pasteurella gallinarum</name>
    <dbReference type="NCBI Taxonomy" id="755"/>
    <lineage>
        <taxon>Bacteria</taxon>
        <taxon>Pseudomonadati</taxon>
        <taxon>Pseudomonadota</taxon>
        <taxon>Gammaproteobacteria</taxon>
        <taxon>Pasteurellales</taxon>
        <taxon>Pasteurellaceae</taxon>
        <taxon>Avibacterium</taxon>
    </lineage>
</organism>
<accession>A0A379BX38</accession>
<evidence type="ECO:0000256" key="7">
    <source>
        <dbReference type="ARBA" id="ARBA00047942"/>
    </source>
</evidence>
<gene>
    <name evidence="9" type="ORF">NCTC11188_02348</name>
</gene>
<dbReference type="PANTHER" id="PTHR42933:SF1">
    <property type="entry name" value="SITE-SPECIFIC DNA-METHYLTRANSFERASE (ADENINE-SPECIFIC)"/>
    <property type="match status" value="1"/>
</dbReference>
<reference evidence="9 10" key="1">
    <citation type="submission" date="2018-06" db="EMBL/GenBank/DDBJ databases">
        <authorList>
            <consortium name="Pathogen Informatics"/>
            <person name="Doyle S."/>
        </authorList>
    </citation>
    <scope>NUCLEOTIDE SEQUENCE [LARGE SCALE GENOMIC DNA]</scope>
    <source>
        <strain evidence="9 10">NCTC11188</strain>
    </source>
</reference>
<evidence type="ECO:0000256" key="5">
    <source>
        <dbReference type="ARBA" id="ARBA00022691"/>
    </source>
</evidence>
<evidence type="ECO:0000313" key="9">
    <source>
        <dbReference type="EMBL" id="SUB54086.1"/>
    </source>
</evidence>
<protein>
    <recommendedName>
        <fullName evidence="2">site-specific DNA-methyltransferase (adenine-specific)</fullName>
        <ecNumber evidence="2">2.1.1.72</ecNumber>
    </recommendedName>
</protein>
<dbReference type="InterPro" id="IPR038333">
    <property type="entry name" value="T1MK-like_N_sf"/>
</dbReference>
<dbReference type="GO" id="GO:0032259">
    <property type="term" value="P:methylation"/>
    <property type="evidence" value="ECO:0007669"/>
    <property type="project" value="UniProtKB-KW"/>
</dbReference>
<dbReference type="SUPFAM" id="SSF53335">
    <property type="entry name" value="S-adenosyl-L-methionine-dependent methyltransferases"/>
    <property type="match status" value="1"/>
</dbReference>
<dbReference type="GO" id="GO:0009007">
    <property type="term" value="F:site-specific DNA-methyltransferase (adenine-specific) activity"/>
    <property type="evidence" value="ECO:0007669"/>
    <property type="project" value="UniProtKB-EC"/>
</dbReference>
<dbReference type="EC" id="2.1.1.72" evidence="2"/>
<dbReference type="AlphaFoldDB" id="A0A379BX38"/>
<evidence type="ECO:0000256" key="6">
    <source>
        <dbReference type="ARBA" id="ARBA00022747"/>
    </source>
</evidence>
<evidence type="ECO:0000256" key="1">
    <source>
        <dbReference type="ARBA" id="ARBA00006594"/>
    </source>
</evidence>
<feature type="domain" description="N6 adenine-specific DNA methyltransferase N-terminal" evidence="8">
    <location>
        <begin position="7"/>
        <end position="165"/>
    </location>
</feature>
<dbReference type="GO" id="GO:0009307">
    <property type="term" value="P:DNA restriction-modification system"/>
    <property type="evidence" value="ECO:0007669"/>
    <property type="project" value="UniProtKB-KW"/>
</dbReference>
<proteinExistence type="inferred from homology"/>
<evidence type="ECO:0000259" key="8">
    <source>
        <dbReference type="Pfam" id="PF12161"/>
    </source>
</evidence>
<keyword evidence="6" id="KW-0680">Restriction system</keyword>
<dbReference type="RefSeq" id="WP_256594097.1">
    <property type="nucleotide sequence ID" value="NZ_UGSQ01000005.1"/>
</dbReference>
<keyword evidence="4 9" id="KW-0808">Transferase</keyword>
<dbReference type="InterPro" id="IPR022749">
    <property type="entry name" value="D12N6_MeTrfase_N"/>
</dbReference>
<evidence type="ECO:0000256" key="2">
    <source>
        <dbReference type="ARBA" id="ARBA00011900"/>
    </source>
</evidence>
<dbReference type="PANTHER" id="PTHR42933">
    <property type="entry name" value="SLR6095 PROTEIN"/>
    <property type="match status" value="1"/>
</dbReference>
<evidence type="ECO:0000256" key="4">
    <source>
        <dbReference type="ARBA" id="ARBA00022679"/>
    </source>
</evidence>
<sequence length="179" mass="20481">MTTISNITNQIWAMANDLRGNMDASEYKNYILGFIFYRYLSEHQEAYLIENGIITPKPHQSANDAYFEAVKQDGLEDYLNDIANTLGYAIEPADTWTTLIQKIEQNQIVPSDYQALIDNFNQNSEINPEAQKDFRGIFSDLNLSDSRLGTNTNDRTKALNKVVQLVNEVQYKDNNGRDI</sequence>
<comment type="similarity">
    <text evidence="1">Belongs to the N(4)/N(6)-methyltransferase family.</text>
</comment>
<evidence type="ECO:0000313" key="10">
    <source>
        <dbReference type="Proteomes" id="UP000255113"/>
    </source>
</evidence>
<comment type="catalytic activity">
    <reaction evidence="7">
        <text>a 2'-deoxyadenosine in DNA + S-adenosyl-L-methionine = an N(6)-methyl-2'-deoxyadenosine in DNA + S-adenosyl-L-homocysteine + H(+)</text>
        <dbReference type="Rhea" id="RHEA:15197"/>
        <dbReference type="Rhea" id="RHEA-COMP:12418"/>
        <dbReference type="Rhea" id="RHEA-COMP:12419"/>
        <dbReference type="ChEBI" id="CHEBI:15378"/>
        <dbReference type="ChEBI" id="CHEBI:57856"/>
        <dbReference type="ChEBI" id="CHEBI:59789"/>
        <dbReference type="ChEBI" id="CHEBI:90615"/>
        <dbReference type="ChEBI" id="CHEBI:90616"/>
        <dbReference type="EC" id="2.1.1.72"/>
    </reaction>
</comment>
<dbReference type="InterPro" id="IPR051537">
    <property type="entry name" value="DNA_Adenine_Mtase"/>
</dbReference>
<keyword evidence="5" id="KW-0949">S-adenosyl-L-methionine</keyword>
<name>A0A379BX38_AVIGA</name>
<keyword evidence="3 9" id="KW-0489">Methyltransferase</keyword>
<dbReference type="Pfam" id="PF12161">
    <property type="entry name" value="HsdM_N"/>
    <property type="match status" value="1"/>
</dbReference>
<dbReference type="InterPro" id="IPR029063">
    <property type="entry name" value="SAM-dependent_MTases_sf"/>
</dbReference>
<evidence type="ECO:0000256" key="3">
    <source>
        <dbReference type="ARBA" id="ARBA00022603"/>
    </source>
</evidence>
<dbReference type="Gene3D" id="1.20.1260.30">
    <property type="match status" value="1"/>
</dbReference>